<comment type="caution">
    <text evidence="2">The sequence shown here is derived from an EMBL/GenBank/DDBJ whole genome shotgun (WGS) entry which is preliminary data.</text>
</comment>
<dbReference type="AlphaFoldDB" id="A0A176WSH7"/>
<feature type="compositionally biased region" description="Basic residues" evidence="1">
    <location>
        <begin position="130"/>
        <end position="140"/>
    </location>
</feature>
<accession>A0A176WSH7</accession>
<organism evidence="2 3">
    <name type="scientific">Marchantia polymorpha subsp. ruderalis</name>
    <dbReference type="NCBI Taxonomy" id="1480154"/>
    <lineage>
        <taxon>Eukaryota</taxon>
        <taxon>Viridiplantae</taxon>
        <taxon>Streptophyta</taxon>
        <taxon>Embryophyta</taxon>
        <taxon>Marchantiophyta</taxon>
        <taxon>Marchantiopsida</taxon>
        <taxon>Marchantiidae</taxon>
        <taxon>Marchantiales</taxon>
        <taxon>Marchantiaceae</taxon>
        <taxon>Marchantia</taxon>
    </lineage>
</organism>
<protein>
    <submittedName>
        <fullName evidence="2">Uncharacterized protein</fullName>
    </submittedName>
</protein>
<keyword evidence="3" id="KW-1185">Reference proteome</keyword>
<evidence type="ECO:0000313" key="2">
    <source>
        <dbReference type="EMBL" id="OAE35232.1"/>
    </source>
</evidence>
<feature type="compositionally biased region" description="Basic and acidic residues" evidence="1">
    <location>
        <begin position="67"/>
        <end position="83"/>
    </location>
</feature>
<sequence>MRPSGGSGKEATNVRSLRVCLCHVRAGNEYEAPPETRPPWVCQESSLYRNVLQPDVSPPFYGVPQPDKMRTSKEPFDNRKITKELPYNQIDSRASDSRNEGLADSADVCAADQQDDSASKLVLLKGSPGSRKRKVTGGRK</sequence>
<gene>
    <name evidence="2" type="ORF">AXG93_1162s1080</name>
</gene>
<proteinExistence type="predicted"/>
<feature type="region of interest" description="Disordered" evidence="1">
    <location>
        <begin position="53"/>
        <end position="140"/>
    </location>
</feature>
<name>A0A176WSH7_MARPO</name>
<reference evidence="2" key="1">
    <citation type="submission" date="2016-03" db="EMBL/GenBank/DDBJ databases">
        <title>Mechanisms controlling the formation of the plant cell surface in tip-growing cells are functionally conserved among land plants.</title>
        <authorList>
            <person name="Honkanen S."/>
            <person name="Jones V.A."/>
            <person name="Morieri G."/>
            <person name="Champion C."/>
            <person name="Hetherington A.J."/>
            <person name="Kelly S."/>
            <person name="Saint-Marcoux D."/>
            <person name="Proust H."/>
            <person name="Prescott H."/>
            <person name="Dolan L."/>
        </authorList>
    </citation>
    <scope>NUCLEOTIDE SEQUENCE [LARGE SCALE GENOMIC DNA]</scope>
    <source>
        <tissue evidence="2">Whole gametophyte</tissue>
    </source>
</reference>
<dbReference type="EMBL" id="LVLJ01000219">
    <property type="protein sequence ID" value="OAE35232.1"/>
    <property type="molecule type" value="Genomic_DNA"/>
</dbReference>
<evidence type="ECO:0000256" key="1">
    <source>
        <dbReference type="SAM" id="MobiDB-lite"/>
    </source>
</evidence>
<evidence type="ECO:0000313" key="3">
    <source>
        <dbReference type="Proteomes" id="UP000077202"/>
    </source>
</evidence>
<dbReference type="Proteomes" id="UP000077202">
    <property type="component" value="Unassembled WGS sequence"/>
</dbReference>